<evidence type="ECO:0000256" key="7">
    <source>
        <dbReference type="ARBA" id="ARBA00022824"/>
    </source>
</evidence>
<dbReference type="eggNOG" id="KOG2468">
    <property type="taxonomic scope" value="Eukaryota"/>
</dbReference>
<accession>B3RRT3</accession>
<dbReference type="OrthoDB" id="377083at2759"/>
<dbReference type="GO" id="GO:0004168">
    <property type="term" value="F:dolichol kinase activity"/>
    <property type="evidence" value="ECO:0000318"/>
    <property type="project" value="GO_Central"/>
</dbReference>
<dbReference type="Proteomes" id="UP000009022">
    <property type="component" value="Unassembled WGS sequence"/>
</dbReference>
<evidence type="ECO:0000256" key="6">
    <source>
        <dbReference type="ARBA" id="ARBA00022777"/>
    </source>
</evidence>
<keyword evidence="12" id="KW-1185">Reference proteome</keyword>
<keyword evidence="7" id="KW-0256">Endoplasmic reticulum</keyword>
<evidence type="ECO:0000256" key="10">
    <source>
        <dbReference type="SAM" id="Phobius"/>
    </source>
</evidence>
<feature type="transmembrane region" description="Helical" evidence="10">
    <location>
        <begin position="353"/>
        <end position="373"/>
    </location>
</feature>
<dbReference type="OMA" id="NFRRKTY"/>
<evidence type="ECO:0000313" key="12">
    <source>
        <dbReference type="Proteomes" id="UP000009022"/>
    </source>
</evidence>
<evidence type="ECO:0000256" key="4">
    <source>
        <dbReference type="ARBA" id="ARBA00022679"/>
    </source>
</evidence>
<feature type="transmembrane region" description="Helical" evidence="10">
    <location>
        <begin position="254"/>
        <end position="276"/>
    </location>
</feature>
<keyword evidence="6" id="KW-0418">Kinase</keyword>
<dbReference type="GO" id="GO:0043048">
    <property type="term" value="P:dolichyl monophosphate biosynthetic process"/>
    <property type="evidence" value="ECO:0000318"/>
    <property type="project" value="GO_Central"/>
</dbReference>
<evidence type="ECO:0000313" key="11">
    <source>
        <dbReference type="EMBL" id="EDV26925.1"/>
    </source>
</evidence>
<sequence>MLLEDAVTVLSISVLYYQYFDHTNVYYLDSRLQSITGLYYLMAFLTPISIILAPKAEYLQKRLKVFRPGSGSSLVLATSLGSNVLLSQYLLSKGVLQAWQYEIVAIMALLSFFVIAILAYITFMPKSFTIAEVVLISQGSSMFIFDVFISAMRMVYENEFFLNCIKSERHELTVVFQMLILWVVGIGVVLSPILMGLTSRSPASIMNNNYWSAAFYIGLTVFTFGLYLPVFTMLLRSNPIMWLLDFITLNSARIALICYWIFLVLIALYIVIWRNLYGSSSKIPAILIRKYFHVLVILIYFPGIYFDYRATYLASSVALALFLLAEFLRIFHIRPFGPWIHDHLQIFIDTRDSGIVILTHIYLLVGCALPLWLCQSTSVLNVTDNVALMYAGVMSLGIGDTFASLVGITIGKRRWPGNNRTLEGTAGSVLSMLLLYYLLWHIGGEKFIKFGGNWQTIILAFIITSLTEALTTQIDNLILPLVLYIHCTSKCLP</sequence>
<reference evidence="11 12" key="1">
    <citation type="journal article" date="2008" name="Nature">
        <title>The Trichoplax genome and the nature of placozoans.</title>
        <authorList>
            <person name="Srivastava M."/>
            <person name="Begovic E."/>
            <person name="Chapman J."/>
            <person name="Putnam N.H."/>
            <person name="Hellsten U."/>
            <person name="Kawashima T."/>
            <person name="Kuo A."/>
            <person name="Mitros T."/>
            <person name="Salamov A."/>
            <person name="Carpenter M.L."/>
            <person name="Signorovitch A.Y."/>
            <person name="Moreno M.A."/>
            <person name="Kamm K."/>
            <person name="Grimwood J."/>
            <person name="Schmutz J."/>
            <person name="Shapiro H."/>
            <person name="Grigoriev I.V."/>
            <person name="Buss L.W."/>
            <person name="Schierwater B."/>
            <person name="Dellaporta S.L."/>
            <person name="Rokhsar D.S."/>
        </authorList>
    </citation>
    <scope>NUCLEOTIDE SEQUENCE [LARGE SCALE GENOMIC DNA]</scope>
    <source>
        <strain evidence="11 12">Grell-BS-1999</strain>
    </source>
</reference>
<dbReference type="GO" id="GO:0005789">
    <property type="term" value="C:endoplasmic reticulum membrane"/>
    <property type="evidence" value="ECO:0000318"/>
    <property type="project" value="GO_Central"/>
</dbReference>
<feature type="transmembrane region" description="Helical" evidence="10">
    <location>
        <begin position="288"/>
        <end position="306"/>
    </location>
</feature>
<evidence type="ECO:0000256" key="9">
    <source>
        <dbReference type="ARBA" id="ARBA00023136"/>
    </source>
</evidence>
<protein>
    <recommendedName>
        <fullName evidence="3">dolichol kinase</fullName>
        <ecNumber evidence="3">2.7.1.108</ecNumber>
    </recommendedName>
</protein>
<feature type="transmembrane region" description="Helical" evidence="10">
    <location>
        <begin position="74"/>
        <end position="91"/>
    </location>
</feature>
<dbReference type="HOGENOM" id="CLU_027611_2_1_1"/>
<dbReference type="FunCoup" id="B3RRT3">
    <property type="interactions" value="1227"/>
</dbReference>
<dbReference type="EMBL" id="DS985243">
    <property type="protein sequence ID" value="EDV26925.1"/>
    <property type="molecule type" value="Genomic_DNA"/>
</dbReference>
<feature type="transmembrane region" description="Helical" evidence="10">
    <location>
        <begin position="103"/>
        <end position="121"/>
    </location>
</feature>
<feature type="transmembrane region" description="Helical" evidence="10">
    <location>
        <begin position="422"/>
        <end position="442"/>
    </location>
</feature>
<name>B3RRT3_TRIAD</name>
<dbReference type="AlphaFoldDB" id="B3RRT3"/>
<evidence type="ECO:0000256" key="2">
    <source>
        <dbReference type="ARBA" id="ARBA00010794"/>
    </source>
</evidence>
<feature type="transmembrane region" description="Helical" evidence="10">
    <location>
        <begin position="388"/>
        <end position="410"/>
    </location>
</feature>
<evidence type="ECO:0000256" key="1">
    <source>
        <dbReference type="ARBA" id="ARBA00004477"/>
    </source>
</evidence>
<evidence type="ECO:0000256" key="8">
    <source>
        <dbReference type="ARBA" id="ARBA00022989"/>
    </source>
</evidence>
<keyword evidence="8 10" id="KW-1133">Transmembrane helix</keyword>
<dbReference type="PANTHER" id="PTHR13205">
    <property type="entry name" value="TRANSMEMBRANE PROTEIN 15-RELATED"/>
    <property type="match status" value="1"/>
</dbReference>
<dbReference type="PhylomeDB" id="B3RRT3"/>
<dbReference type="GeneID" id="6752134"/>
<dbReference type="InParanoid" id="B3RRT3"/>
<feature type="transmembrane region" description="Helical" evidence="10">
    <location>
        <begin position="210"/>
        <end position="234"/>
    </location>
</feature>
<dbReference type="KEGG" id="tad:TRIADDRAFT_54357"/>
<dbReference type="RefSeq" id="XP_002110921.1">
    <property type="nucleotide sequence ID" value="XM_002110885.1"/>
</dbReference>
<comment type="subcellular location">
    <subcellularLocation>
        <location evidence="1">Endoplasmic reticulum membrane</location>
        <topology evidence="1">Multi-pass membrane protein</topology>
    </subcellularLocation>
</comment>
<gene>
    <name evidence="11" type="ORF">TRIADDRAFT_54357</name>
</gene>
<dbReference type="InterPro" id="IPR032974">
    <property type="entry name" value="Polypren_kinase"/>
</dbReference>
<keyword evidence="5 10" id="KW-0812">Transmembrane</keyword>
<dbReference type="EC" id="2.7.1.108" evidence="3"/>
<feature type="transmembrane region" description="Helical" evidence="10">
    <location>
        <begin position="133"/>
        <end position="156"/>
    </location>
</feature>
<comment type="similarity">
    <text evidence="2">Belongs to the polyprenol kinase family.</text>
</comment>
<evidence type="ECO:0000256" key="3">
    <source>
        <dbReference type="ARBA" id="ARBA00012132"/>
    </source>
</evidence>
<evidence type="ECO:0000256" key="5">
    <source>
        <dbReference type="ARBA" id="ARBA00022692"/>
    </source>
</evidence>
<keyword evidence="4" id="KW-0808">Transferase</keyword>
<keyword evidence="9 10" id="KW-0472">Membrane</keyword>
<dbReference type="PANTHER" id="PTHR13205:SF15">
    <property type="entry name" value="DOLICHOL KINASE"/>
    <property type="match status" value="1"/>
</dbReference>
<dbReference type="STRING" id="10228.B3RRT3"/>
<dbReference type="CTD" id="6752134"/>
<feature type="transmembrane region" description="Helical" evidence="10">
    <location>
        <begin position="37"/>
        <end position="53"/>
    </location>
</feature>
<feature type="transmembrane region" description="Helical" evidence="10">
    <location>
        <begin position="176"/>
        <end position="198"/>
    </location>
</feature>
<proteinExistence type="inferred from homology"/>
<feature type="transmembrane region" description="Helical" evidence="10">
    <location>
        <begin position="312"/>
        <end position="332"/>
    </location>
</feature>
<organism evidence="11 12">
    <name type="scientific">Trichoplax adhaerens</name>
    <name type="common">Trichoplax reptans</name>
    <dbReference type="NCBI Taxonomy" id="10228"/>
    <lineage>
        <taxon>Eukaryota</taxon>
        <taxon>Metazoa</taxon>
        <taxon>Placozoa</taxon>
        <taxon>Uniplacotomia</taxon>
        <taxon>Trichoplacea</taxon>
        <taxon>Trichoplacidae</taxon>
        <taxon>Trichoplax</taxon>
    </lineage>
</organism>